<name>A0A5Q3QFJ7_9PSEU</name>
<dbReference type="EMBL" id="CP045929">
    <property type="protein sequence ID" value="QGK70305.1"/>
    <property type="molecule type" value="Genomic_DNA"/>
</dbReference>
<dbReference type="RefSeq" id="WP_154076889.1">
    <property type="nucleotide sequence ID" value="NZ_CP045929.1"/>
</dbReference>
<dbReference type="AlphaFoldDB" id="A0A5Q3QFJ7"/>
<accession>A0A5Q3QFJ7</accession>
<reference evidence="3" key="1">
    <citation type="submission" date="2019-11" db="EMBL/GenBank/DDBJ databases">
        <title>The complete genome sequence of Saccharopolyspora sp. E2A.</title>
        <authorList>
            <person name="Zhang G."/>
        </authorList>
    </citation>
    <scope>NUCLEOTIDE SEQUENCE [LARGE SCALE GENOMIC DNA]</scope>
    <source>
        <strain evidence="3">E2A</strain>
    </source>
</reference>
<dbReference type="KEGG" id="sace:GIY23_12910"/>
<dbReference type="Pfam" id="PF26563">
    <property type="entry name" value="Rv3660c_N"/>
    <property type="match status" value="1"/>
</dbReference>
<evidence type="ECO:0000313" key="2">
    <source>
        <dbReference type="EMBL" id="QGK70305.1"/>
    </source>
</evidence>
<sequence length="323" mass="34244">MSGFILLITDRTALHHEITCHTRGARVVTRSPESVTRREWTDADLVWIDAHAAPSLRHRVASWSAPNTTTLLLDAADRPEPDILRHALGLGARTVVTLPDGAGHLRRQATQLTEFMAVLVVILDPTPGAEIGTVTTASLALAATAAGERTSVIDARGGTLDLHRTLTGAVLDSPASARGTLRVLSTPGTEPPPAEELRGLVGDLTGQHTLTLVHANPYEPVTWHLLHSADLALIPVAAERSGLAARGVIELSTSRANNTHVHLIGDADTDLAEALTALCGTSSITGHLSALPADDPDQVNDPAHRSALWDAVARSRARPTHRR</sequence>
<evidence type="ECO:0000313" key="3">
    <source>
        <dbReference type="Proteomes" id="UP000371041"/>
    </source>
</evidence>
<dbReference type="InterPro" id="IPR059050">
    <property type="entry name" value="Rv3660c_N"/>
</dbReference>
<keyword evidence="3" id="KW-1185">Reference proteome</keyword>
<organism evidence="2 3">
    <name type="scientific">Allosaccharopolyspora coralli</name>
    <dbReference type="NCBI Taxonomy" id="2665642"/>
    <lineage>
        <taxon>Bacteria</taxon>
        <taxon>Bacillati</taxon>
        <taxon>Actinomycetota</taxon>
        <taxon>Actinomycetes</taxon>
        <taxon>Pseudonocardiales</taxon>
        <taxon>Pseudonocardiaceae</taxon>
        <taxon>Allosaccharopolyspora</taxon>
    </lineage>
</organism>
<feature type="domain" description="Rv3660c-like CheY-like N-terminal" evidence="1">
    <location>
        <begin position="24"/>
        <end position="113"/>
    </location>
</feature>
<proteinExistence type="predicted"/>
<gene>
    <name evidence="2" type="ORF">GIY23_12910</name>
</gene>
<evidence type="ECO:0000259" key="1">
    <source>
        <dbReference type="Pfam" id="PF26563"/>
    </source>
</evidence>
<protein>
    <recommendedName>
        <fullName evidence="1">Rv3660c-like CheY-like N-terminal domain-containing protein</fullName>
    </recommendedName>
</protein>
<dbReference type="Proteomes" id="UP000371041">
    <property type="component" value="Chromosome"/>
</dbReference>